<dbReference type="SMART" id="SM00977">
    <property type="entry name" value="TilS_C"/>
    <property type="match status" value="1"/>
</dbReference>
<evidence type="ECO:0000259" key="9">
    <source>
        <dbReference type="SMART" id="SM00977"/>
    </source>
</evidence>
<gene>
    <name evidence="8 10" type="primary">tilS</name>
    <name evidence="10" type="ORF">G3M99_12560</name>
</gene>
<dbReference type="GO" id="GO:0005737">
    <property type="term" value="C:cytoplasm"/>
    <property type="evidence" value="ECO:0007669"/>
    <property type="project" value="UniProtKB-SubCell"/>
</dbReference>
<dbReference type="InterPro" id="IPR011063">
    <property type="entry name" value="TilS/TtcA_N"/>
</dbReference>
<dbReference type="AlphaFoldDB" id="A0A6M0H749"/>
<feature type="domain" description="Lysidine-tRNA(Ile) synthetase C-terminal" evidence="9">
    <location>
        <begin position="384"/>
        <end position="456"/>
    </location>
</feature>
<reference evidence="10 11" key="1">
    <citation type="submission" date="2020-02" db="EMBL/GenBank/DDBJ databases">
        <title>Genome assembly of a novel Clostridium senegalense strain.</title>
        <authorList>
            <person name="Gupta T.B."/>
            <person name="Jauregui R."/>
            <person name="Maclean P."/>
            <person name="Nawarathana A."/>
            <person name="Brightwell G."/>
        </authorList>
    </citation>
    <scope>NUCLEOTIDE SEQUENCE [LARGE SCALE GENOMIC DNA]</scope>
    <source>
        <strain evidence="10 11">AGRFS4</strain>
    </source>
</reference>
<dbReference type="PANTHER" id="PTHR43033">
    <property type="entry name" value="TRNA(ILE)-LYSIDINE SYNTHASE-RELATED"/>
    <property type="match status" value="1"/>
</dbReference>
<dbReference type="EC" id="6.3.4.19" evidence="8"/>
<evidence type="ECO:0000256" key="8">
    <source>
        <dbReference type="HAMAP-Rule" id="MF_01161"/>
    </source>
</evidence>
<dbReference type="SUPFAM" id="SSF82829">
    <property type="entry name" value="MesJ substrate recognition domain-like"/>
    <property type="match status" value="1"/>
</dbReference>
<dbReference type="RefSeq" id="WP_199870389.1">
    <property type="nucleotide sequence ID" value="NZ_JAAGPU010000024.1"/>
</dbReference>
<dbReference type="CDD" id="cd01992">
    <property type="entry name" value="TilS_N"/>
    <property type="match status" value="1"/>
</dbReference>
<keyword evidence="5 8" id="KW-0547">Nucleotide-binding</keyword>
<keyword evidence="11" id="KW-1185">Reference proteome</keyword>
<evidence type="ECO:0000256" key="6">
    <source>
        <dbReference type="ARBA" id="ARBA00022840"/>
    </source>
</evidence>
<evidence type="ECO:0000256" key="3">
    <source>
        <dbReference type="ARBA" id="ARBA00022598"/>
    </source>
</evidence>
<comment type="similarity">
    <text evidence="8">Belongs to the tRNA(Ile)-lysidine synthase family.</text>
</comment>
<organism evidence="10 11">
    <name type="scientific">Clostridium senegalense</name>
    <dbReference type="NCBI Taxonomy" id="1465809"/>
    <lineage>
        <taxon>Bacteria</taxon>
        <taxon>Bacillati</taxon>
        <taxon>Bacillota</taxon>
        <taxon>Clostridia</taxon>
        <taxon>Eubacteriales</taxon>
        <taxon>Clostridiaceae</taxon>
        <taxon>Clostridium</taxon>
    </lineage>
</organism>
<comment type="subcellular location">
    <subcellularLocation>
        <location evidence="1 8">Cytoplasm</location>
    </subcellularLocation>
</comment>
<dbReference type="InterPro" id="IPR012796">
    <property type="entry name" value="Lysidine-tRNA-synth_C"/>
</dbReference>
<evidence type="ECO:0000256" key="5">
    <source>
        <dbReference type="ARBA" id="ARBA00022741"/>
    </source>
</evidence>
<dbReference type="InterPro" id="IPR020825">
    <property type="entry name" value="Phe-tRNA_synthase-like_B3/B4"/>
</dbReference>
<dbReference type="Pfam" id="PF11734">
    <property type="entry name" value="TilS_C"/>
    <property type="match status" value="1"/>
</dbReference>
<protein>
    <recommendedName>
        <fullName evidence="8">tRNA(Ile)-lysidine synthase</fullName>
        <ecNumber evidence="8">6.3.4.19</ecNumber>
    </recommendedName>
    <alternativeName>
        <fullName evidence="8">tRNA(Ile)-2-lysyl-cytidine synthase</fullName>
    </alternativeName>
    <alternativeName>
        <fullName evidence="8">tRNA(Ile)-lysidine synthetase</fullName>
    </alternativeName>
</protein>
<dbReference type="Proteomes" id="UP000481872">
    <property type="component" value="Unassembled WGS sequence"/>
</dbReference>
<evidence type="ECO:0000313" key="10">
    <source>
        <dbReference type="EMBL" id="NEU05671.1"/>
    </source>
</evidence>
<dbReference type="EMBL" id="JAAGPU010000024">
    <property type="protein sequence ID" value="NEU05671.1"/>
    <property type="molecule type" value="Genomic_DNA"/>
</dbReference>
<dbReference type="SUPFAM" id="SSF56037">
    <property type="entry name" value="PheT/TilS domain"/>
    <property type="match status" value="1"/>
</dbReference>
<comment type="caution">
    <text evidence="10">The sequence shown here is derived from an EMBL/GenBank/DDBJ whole genome shotgun (WGS) entry which is preliminary data.</text>
</comment>
<keyword evidence="2 8" id="KW-0963">Cytoplasm</keyword>
<comment type="domain">
    <text evidence="8">The N-terminal region contains the highly conserved SGGXDS motif, predicted to be a P-loop motif involved in ATP binding.</text>
</comment>
<feature type="binding site" evidence="8">
    <location>
        <begin position="26"/>
        <end position="31"/>
    </location>
    <ligand>
        <name>ATP</name>
        <dbReference type="ChEBI" id="CHEBI:30616"/>
    </ligand>
</feature>
<dbReference type="NCBIfam" id="TIGR02432">
    <property type="entry name" value="lysidine_TilS_N"/>
    <property type="match status" value="1"/>
</dbReference>
<dbReference type="Pfam" id="PF01171">
    <property type="entry name" value="ATP_bind_3"/>
    <property type="match status" value="1"/>
</dbReference>
<sequence>MQNIVLSTINTYSMIKNNDKILVALSGGPDSMALLHVLDSLKDKLNVKIGAAHLNHLLRGEDAKNDEKICENFCNERNIEFHAIRVDIDEMAKSKGISHEMAGREARYNFFQELMNKCGYTKVAIAHNLNDQAETVLMRMMRGSGIEGLVGIKPVRDEIFIRPLIETSRKEIEKYCEDSNLKPAIDKTNFENIYARNKVRLELIPYIEEHFNKDIIKTLNRMSRVINEDNDFVEDFSKKIFKKYCYKKQDRVIIYKDAFSEHKSIVSRVLRMAIMQVKGNLYNIESGHINDIIKLYNHNTGKTLMLPEGIRVDNVYKDIHIYVCNTKQKDNTNFNLKLNIDEKIYCDELSKYITLKSIYNKKDFKMENNNMIKYFDLDKIKGDISIRYRKNGDKFSMLGMKGSKKIKDIFIDFKIPREERDFIPLICFDNEISWIVGFRVSEKFKIDRNTKNILRISIER</sequence>
<keyword evidence="6 8" id="KW-0067">ATP-binding</keyword>
<name>A0A6M0H749_9CLOT</name>
<dbReference type="PANTHER" id="PTHR43033:SF1">
    <property type="entry name" value="TRNA(ILE)-LYSIDINE SYNTHASE-RELATED"/>
    <property type="match status" value="1"/>
</dbReference>
<dbReference type="InterPro" id="IPR014729">
    <property type="entry name" value="Rossmann-like_a/b/a_fold"/>
</dbReference>
<keyword evidence="3 8" id="KW-0436">Ligase</keyword>
<evidence type="ECO:0000256" key="2">
    <source>
        <dbReference type="ARBA" id="ARBA00022490"/>
    </source>
</evidence>
<dbReference type="NCBIfam" id="TIGR02433">
    <property type="entry name" value="lysidine_TilS_C"/>
    <property type="match status" value="1"/>
</dbReference>
<dbReference type="Gene3D" id="1.20.59.20">
    <property type="match status" value="1"/>
</dbReference>
<dbReference type="GO" id="GO:0032267">
    <property type="term" value="F:tRNA(Ile)-lysidine synthase activity"/>
    <property type="evidence" value="ECO:0007669"/>
    <property type="project" value="UniProtKB-EC"/>
</dbReference>
<dbReference type="Gene3D" id="3.50.40.10">
    <property type="entry name" value="Phenylalanyl-trna Synthetase, Chain B, domain 3"/>
    <property type="match status" value="1"/>
</dbReference>
<keyword evidence="4 8" id="KW-0819">tRNA processing</keyword>
<comment type="catalytic activity">
    <reaction evidence="7 8">
        <text>cytidine(34) in tRNA(Ile2) + L-lysine + ATP = lysidine(34) in tRNA(Ile2) + AMP + diphosphate + H(+)</text>
        <dbReference type="Rhea" id="RHEA:43744"/>
        <dbReference type="Rhea" id="RHEA-COMP:10625"/>
        <dbReference type="Rhea" id="RHEA-COMP:10670"/>
        <dbReference type="ChEBI" id="CHEBI:15378"/>
        <dbReference type="ChEBI" id="CHEBI:30616"/>
        <dbReference type="ChEBI" id="CHEBI:32551"/>
        <dbReference type="ChEBI" id="CHEBI:33019"/>
        <dbReference type="ChEBI" id="CHEBI:82748"/>
        <dbReference type="ChEBI" id="CHEBI:83665"/>
        <dbReference type="ChEBI" id="CHEBI:456215"/>
        <dbReference type="EC" id="6.3.4.19"/>
    </reaction>
</comment>
<dbReference type="GO" id="GO:0005524">
    <property type="term" value="F:ATP binding"/>
    <property type="evidence" value="ECO:0007669"/>
    <property type="project" value="UniProtKB-UniRule"/>
</dbReference>
<evidence type="ECO:0000256" key="7">
    <source>
        <dbReference type="ARBA" id="ARBA00048539"/>
    </source>
</evidence>
<dbReference type="HAMAP" id="MF_01161">
    <property type="entry name" value="tRNA_Ile_lys_synt"/>
    <property type="match status" value="1"/>
</dbReference>
<dbReference type="InterPro" id="IPR012795">
    <property type="entry name" value="tRNA_Ile_lys_synt_N"/>
</dbReference>
<dbReference type="GO" id="GO:0006400">
    <property type="term" value="P:tRNA modification"/>
    <property type="evidence" value="ECO:0007669"/>
    <property type="project" value="UniProtKB-UniRule"/>
</dbReference>
<proteinExistence type="inferred from homology"/>
<accession>A0A6M0H749</accession>
<dbReference type="InterPro" id="IPR012094">
    <property type="entry name" value="tRNA_Ile_lys_synt"/>
</dbReference>
<dbReference type="SUPFAM" id="SSF52402">
    <property type="entry name" value="Adenine nucleotide alpha hydrolases-like"/>
    <property type="match status" value="1"/>
</dbReference>
<evidence type="ECO:0000256" key="4">
    <source>
        <dbReference type="ARBA" id="ARBA00022694"/>
    </source>
</evidence>
<comment type="function">
    <text evidence="8">Ligates lysine onto the cytidine present at position 34 of the AUA codon-specific tRNA(Ile) that contains the anticodon CAU, in an ATP-dependent manner. Cytidine is converted to lysidine, thus changing the amino acid specificity of the tRNA from methionine to isoleucine.</text>
</comment>
<dbReference type="Gene3D" id="3.40.50.620">
    <property type="entry name" value="HUPs"/>
    <property type="match status" value="1"/>
</dbReference>
<evidence type="ECO:0000313" key="11">
    <source>
        <dbReference type="Proteomes" id="UP000481872"/>
    </source>
</evidence>
<evidence type="ECO:0000256" key="1">
    <source>
        <dbReference type="ARBA" id="ARBA00004496"/>
    </source>
</evidence>